<name>A0A1I0JSY8_9EURY</name>
<feature type="transmembrane region" description="Helical" evidence="13">
    <location>
        <begin position="282"/>
        <end position="309"/>
    </location>
</feature>
<keyword evidence="7 13" id="KW-1133">Transmembrane helix</keyword>
<dbReference type="Proteomes" id="UP000199320">
    <property type="component" value="Unassembled WGS sequence"/>
</dbReference>
<feature type="transmembrane region" description="Helical" evidence="13">
    <location>
        <begin position="6"/>
        <end position="28"/>
    </location>
</feature>
<dbReference type="Proteomes" id="UP000324021">
    <property type="component" value="Unassembled WGS sequence"/>
</dbReference>
<evidence type="ECO:0000256" key="5">
    <source>
        <dbReference type="ARBA" id="ARBA00022692"/>
    </source>
</evidence>
<keyword evidence="16" id="KW-1185">Reference proteome</keyword>
<dbReference type="Pfam" id="PF00474">
    <property type="entry name" value="SSF"/>
    <property type="match status" value="1"/>
</dbReference>
<dbReference type="STRING" id="392421.SAMN04488694_1613"/>
<evidence type="ECO:0000256" key="10">
    <source>
        <dbReference type="ARBA" id="ARBA00023136"/>
    </source>
</evidence>
<dbReference type="RefSeq" id="WP_092936103.1">
    <property type="nucleotide sequence ID" value="NZ_FMZP01000062.1"/>
</dbReference>
<accession>A0A1I0JSY8</accession>
<feature type="transmembrane region" description="Helical" evidence="13">
    <location>
        <begin position="40"/>
        <end position="61"/>
    </location>
</feature>
<feature type="transmembrane region" description="Helical" evidence="13">
    <location>
        <begin position="185"/>
        <end position="205"/>
    </location>
</feature>
<feature type="transmembrane region" description="Helical" evidence="13">
    <location>
        <begin position="240"/>
        <end position="261"/>
    </location>
</feature>
<evidence type="ECO:0000313" key="14">
    <source>
        <dbReference type="EMBL" id="SDD87345.1"/>
    </source>
</evidence>
<dbReference type="GO" id="GO:0006814">
    <property type="term" value="P:sodium ion transport"/>
    <property type="evidence" value="ECO:0007669"/>
    <property type="project" value="UniProtKB-KW"/>
</dbReference>
<dbReference type="InterPro" id="IPR001734">
    <property type="entry name" value="Na/solute_symporter"/>
</dbReference>
<evidence type="ECO:0000256" key="7">
    <source>
        <dbReference type="ARBA" id="ARBA00022989"/>
    </source>
</evidence>
<evidence type="ECO:0000256" key="2">
    <source>
        <dbReference type="ARBA" id="ARBA00006434"/>
    </source>
</evidence>
<organism evidence="15 16">
    <name type="scientific">Natrinema hispanicum</name>
    <dbReference type="NCBI Taxonomy" id="392421"/>
    <lineage>
        <taxon>Archaea</taxon>
        <taxon>Methanobacteriati</taxon>
        <taxon>Methanobacteriota</taxon>
        <taxon>Stenosarchaea group</taxon>
        <taxon>Halobacteria</taxon>
        <taxon>Halobacteriales</taxon>
        <taxon>Natrialbaceae</taxon>
        <taxon>Natrinema</taxon>
    </lineage>
</organism>
<dbReference type="GO" id="GO:0015293">
    <property type="term" value="F:symporter activity"/>
    <property type="evidence" value="ECO:0007669"/>
    <property type="project" value="UniProtKB-KW"/>
</dbReference>
<keyword evidence="8" id="KW-0915">Sodium</keyword>
<keyword evidence="9" id="KW-0406">Ion transport</keyword>
<evidence type="ECO:0000256" key="1">
    <source>
        <dbReference type="ARBA" id="ARBA00004651"/>
    </source>
</evidence>
<feature type="transmembrane region" description="Helical" evidence="13">
    <location>
        <begin position="145"/>
        <end position="173"/>
    </location>
</feature>
<proteinExistence type="inferred from homology"/>
<feature type="transmembrane region" description="Helical" evidence="13">
    <location>
        <begin position="405"/>
        <end position="429"/>
    </location>
</feature>
<feature type="transmembrane region" description="Helical" evidence="13">
    <location>
        <begin position="73"/>
        <end position="92"/>
    </location>
</feature>
<feature type="transmembrane region" description="Helical" evidence="13">
    <location>
        <begin position="120"/>
        <end position="139"/>
    </location>
</feature>
<comment type="similarity">
    <text evidence="2 12">Belongs to the sodium:solute symporter (SSF) (TC 2.A.21) family.</text>
</comment>
<dbReference type="InterPro" id="IPR038377">
    <property type="entry name" value="Na/Glc_symporter_sf"/>
</dbReference>
<dbReference type="EMBL" id="FOIC01000061">
    <property type="protein sequence ID" value="SEU13774.1"/>
    <property type="molecule type" value="Genomic_DNA"/>
</dbReference>
<keyword evidence="5 13" id="KW-0812">Transmembrane</keyword>
<dbReference type="PANTHER" id="PTHR48086">
    <property type="entry name" value="SODIUM/PROLINE SYMPORTER-RELATED"/>
    <property type="match status" value="1"/>
</dbReference>
<evidence type="ECO:0000313" key="16">
    <source>
        <dbReference type="Proteomes" id="UP000199320"/>
    </source>
</evidence>
<dbReference type="OrthoDB" id="9779at2157"/>
<evidence type="ECO:0000256" key="8">
    <source>
        <dbReference type="ARBA" id="ARBA00023053"/>
    </source>
</evidence>
<reference evidence="16 17" key="1">
    <citation type="submission" date="2016-10" db="EMBL/GenBank/DDBJ databases">
        <authorList>
            <person name="Varghese N."/>
            <person name="Submissions S."/>
        </authorList>
    </citation>
    <scope>NUCLEOTIDE SEQUENCE [LARGE SCALE GENOMIC DNA]</scope>
    <source>
        <strain evidence="14 17">CDM_1</strain>
        <strain evidence="16">CDM_6</strain>
    </source>
</reference>
<evidence type="ECO:0000256" key="11">
    <source>
        <dbReference type="ARBA" id="ARBA00023201"/>
    </source>
</evidence>
<feature type="transmembrane region" description="Helical" evidence="13">
    <location>
        <begin position="467"/>
        <end position="485"/>
    </location>
</feature>
<keyword evidence="6" id="KW-0769">Symport</keyword>
<keyword evidence="4" id="KW-1003">Cell membrane</keyword>
<evidence type="ECO:0000256" key="13">
    <source>
        <dbReference type="SAM" id="Phobius"/>
    </source>
</evidence>
<evidence type="ECO:0000256" key="12">
    <source>
        <dbReference type="RuleBase" id="RU362091"/>
    </source>
</evidence>
<dbReference type="EMBL" id="FMZP01000062">
    <property type="protein sequence ID" value="SDD87345.1"/>
    <property type="molecule type" value="Genomic_DNA"/>
</dbReference>
<protein>
    <submittedName>
        <fullName evidence="15">Na+/proline symporter</fullName>
    </submittedName>
</protein>
<dbReference type="PANTHER" id="PTHR48086:SF3">
    <property type="entry name" value="SODIUM_PROLINE SYMPORTER"/>
    <property type="match status" value="1"/>
</dbReference>
<evidence type="ECO:0000256" key="3">
    <source>
        <dbReference type="ARBA" id="ARBA00022448"/>
    </source>
</evidence>
<evidence type="ECO:0000256" key="6">
    <source>
        <dbReference type="ARBA" id="ARBA00022847"/>
    </source>
</evidence>
<keyword evidence="11" id="KW-0739">Sodium transport</keyword>
<evidence type="ECO:0000256" key="9">
    <source>
        <dbReference type="ARBA" id="ARBA00023065"/>
    </source>
</evidence>
<reference evidence="15" key="2">
    <citation type="submission" date="2016-10" db="EMBL/GenBank/DDBJ databases">
        <authorList>
            <person name="de Groot N.N."/>
        </authorList>
    </citation>
    <scope>NUCLEOTIDE SEQUENCE [LARGE SCALE GENOMIC DNA]</scope>
    <source>
        <strain evidence="15">CDM_6</strain>
    </source>
</reference>
<feature type="transmembrane region" description="Helical" evidence="13">
    <location>
        <begin position="336"/>
        <end position="359"/>
    </location>
</feature>
<gene>
    <name evidence="15" type="ORF">SAMN04488694_1613</name>
    <name evidence="14" type="ORF">SAMN05192552_10627</name>
</gene>
<dbReference type="GO" id="GO:0005886">
    <property type="term" value="C:plasma membrane"/>
    <property type="evidence" value="ECO:0007669"/>
    <property type="project" value="UniProtKB-SubCell"/>
</dbReference>
<sequence>MIDVLVPGFVALFILSVFAVGLYSKRLVDSSDEFYGATKMFGAAVITLASMSGVMSAFGFIGGPGLVYQMGTSSLWMTFASGLGFAMAYWIVGKRVRGMADVADIGTLGDIADERFNSGAIRGILSLILFIACWAYLASQVAGGGYVLSVILGISVETAVWLVFGLITVYVAVGGMASAQLAGAYTGAVMLVGVVGVVVGFFQIAGGMESTTMTVVEAGALTGEDVAKAFTPQLLDGWGLAQSSAPGLLLIWPIVFSIGVMGQPQVLQRMFSIDDPKGLRTVGLVSGVTYAVGSILWLLIGFVALYLVASGSVEPLSNPDMAAFEFVERLHIVLRMIIYAGLVAAIMSTAAFFLSVASGAIARDFVRAMGWEFSEQRETWLGRAAVLVVGIGSVLFGLYGGHLVAILGTFGWGTFVSGTIPAVVVGLLWKGASREGVTAGLASALLLNVTLLAATQLGYAFPIGMDFYFIAIAVSIAVTIFVSHLTDGASGENVPDHVKPIFKL</sequence>
<evidence type="ECO:0000313" key="15">
    <source>
        <dbReference type="EMBL" id="SEU13774.1"/>
    </source>
</evidence>
<comment type="subcellular location">
    <subcellularLocation>
        <location evidence="1">Cell membrane</location>
        <topology evidence="1">Multi-pass membrane protein</topology>
    </subcellularLocation>
</comment>
<dbReference type="AlphaFoldDB" id="A0A1I0JSY8"/>
<evidence type="ECO:0000256" key="4">
    <source>
        <dbReference type="ARBA" id="ARBA00022475"/>
    </source>
</evidence>
<dbReference type="PROSITE" id="PS50283">
    <property type="entry name" value="NA_SOLUT_SYMP_3"/>
    <property type="match status" value="1"/>
</dbReference>
<keyword evidence="10 13" id="KW-0472">Membrane</keyword>
<evidence type="ECO:0000313" key="17">
    <source>
        <dbReference type="Proteomes" id="UP000324021"/>
    </source>
</evidence>
<keyword evidence="3" id="KW-0813">Transport</keyword>
<feature type="transmembrane region" description="Helical" evidence="13">
    <location>
        <begin position="380"/>
        <end position="399"/>
    </location>
</feature>
<feature type="transmembrane region" description="Helical" evidence="13">
    <location>
        <begin position="441"/>
        <end position="461"/>
    </location>
</feature>
<dbReference type="Gene3D" id="1.20.1730.10">
    <property type="entry name" value="Sodium/glucose cotransporter"/>
    <property type="match status" value="1"/>
</dbReference>
<dbReference type="InterPro" id="IPR050277">
    <property type="entry name" value="Sodium:Solute_Symporter"/>
</dbReference>